<feature type="region of interest" description="Disordered" evidence="1">
    <location>
        <begin position="348"/>
        <end position="369"/>
    </location>
</feature>
<sequence length="573" mass="64960">MHRWLPCSNPTSSFPVGSFSSSSAGNPRLPMGFTEKWGEGGVFDWYKDLQKSSILVNRLQVRVDKGTPPHRFVLAYLTDGVVCRFDRRPEDADPSKLMLEAFGREPRQAADEYCTLREGDFKHIEIQRSTICEMDMDMPPDTDLLLILSACFALFQDPVARRYDLLSYNCYFFSWTITTVVVRHKLPFRIPAPTHIAPGLAPELTKLSHPITDKIVKALLEMLLDVLAAARQVAGNEIKKGLDPYELLIWQLPMSVMKFSLRQFLKANTYFGLEDIIRERFHERILDVCTMLLQDVLTQEDIADRVEKRLWINELKEDIRAWLRDRLAVTAWDAVLDGLAAMSENIGRQKPSADNENNSNGQLSPQRPLTNSSQWIQVWGESLGAAFPAARDAVRGKDHTAQPSSIETAQSTSTQLHNQIFDIAFKAGSSSAKAAAKDVVARTQPALNDPKRAQIWETVWNEWDNFWEIAHENTRATVVSIFEKAVDEVVALVTDQVVESVRGNQGQEAQAWAQYTKESRTVLSASDFQERINQLVRSAHPTAGRYAEHIEATMAKVWDTSSQYHRIDHQDMK</sequence>
<evidence type="ECO:0000313" key="2">
    <source>
        <dbReference type="EMBL" id="CAE6496535.1"/>
    </source>
</evidence>
<evidence type="ECO:0000256" key="1">
    <source>
        <dbReference type="SAM" id="MobiDB-lite"/>
    </source>
</evidence>
<dbReference type="AlphaFoldDB" id="A0A8H3H9V4"/>
<reference evidence="2" key="1">
    <citation type="submission" date="2021-01" db="EMBL/GenBank/DDBJ databases">
        <authorList>
            <person name="Kaushik A."/>
        </authorList>
    </citation>
    <scope>NUCLEOTIDE SEQUENCE</scope>
    <source>
        <strain evidence="2">AG6-10EEA</strain>
    </source>
</reference>
<dbReference type="Proteomes" id="UP000663853">
    <property type="component" value="Unassembled WGS sequence"/>
</dbReference>
<protein>
    <submittedName>
        <fullName evidence="2">Uncharacterized protein</fullName>
    </submittedName>
</protein>
<feature type="compositionally biased region" description="Polar residues" evidence="1">
    <location>
        <begin position="352"/>
        <end position="369"/>
    </location>
</feature>
<dbReference type="EMBL" id="CAJMXA010003462">
    <property type="protein sequence ID" value="CAE6496535.1"/>
    <property type="molecule type" value="Genomic_DNA"/>
</dbReference>
<name>A0A8H3H9V4_9AGAM</name>
<evidence type="ECO:0000313" key="3">
    <source>
        <dbReference type="Proteomes" id="UP000663853"/>
    </source>
</evidence>
<comment type="caution">
    <text evidence="2">The sequence shown here is derived from an EMBL/GenBank/DDBJ whole genome shotgun (WGS) entry which is preliminary data.</text>
</comment>
<organism evidence="2 3">
    <name type="scientific">Rhizoctonia solani</name>
    <dbReference type="NCBI Taxonomy" id="456999"/>
    <lineage>
        <taxon>Eukaryota</taxon>
        <taxon>Fungi</taxon>
        <taxon>Dikarya</taxon>
        <taxon>Basidiomycota</taxon>
        <taxon>Agaricomycotina</taxon>
        <taxon>Agaricomycetes</taxon>
        <taxon>Cantharellales</taxon>
        <taxon>Ceratobasidiaceae</taxon>
        <taxon>Rhizoctonia</taxon>
    </lineage>
</organism>
<gene>
    <name evidence="2" type="ORF">RDB_LOCUS107152</name>
</gene>
<proteinExistence type="predicted"/>
<accession>A0A8H3H9V4</accession>